<dbReference type="HOGENOM" id="CLU_064013_0_0_1"/>
<dbReference type="GO" id="GO:0022008">
    <property type="term" value="P:neurogenesis"/>
    <property type="evidence" value="ECO:0007669"/>
    <property type="project" value="TreeGrafter"/>
</dbReference>
<dbReference type="Gene3D" id="3.30.160.60">
    <property type="entry name" value="Classic Zinc Finger"/>
    <property type="match status" value="3"/>
</dbReference>
<dbReference type="FunFam" id="3.30.160.60:FF:000446">
    <property type="entry name" value="Zinc finger protein"/>
    <property type="match status" value="1"/>
</dbReference>
<sequence length="257" mass="29447">ITNVTKPKQVEISRSTIPGCMLGVTSTTWISTGTQMGPFVGRIVKLEDIQNQPDITDNIWEIFDDKGVILYFIDGGTSFPRASWLSYVNCARNPQEQNLELVQIGHNIFYRAIKDIAPQKELLVWYGSSTKLYLGLPTPDLTIEKSSRNLCTDTTPFKFVCKLQCVLCRRGFNSKSNLRSHMRIHTLEKPFVCKFCDRRFSQSSTLRNHIRLHTGEKPYKCNICRSSYSQLAGLRAHQKSARHRPPKPQEEEELHVD</sequence>
<dbReference type="InterPro" id="IPR050331">
    <property type="entry name" value="Zinc_finger"/>
</dbReference>
<organism evidence="10 11">
    <name type="scientific">Lottia gigantea</name>
    <name type="common">Giant owl limpet</name>
    <dbReference type="NCBI Taxonomy" id="225164"/>
    <lineage>
        <taxon>Eukaryota</taxon>
        <taxon>Metazoa</taxon>
        <taxon>Spiralia</taxon>
        <taxon>Lophotrochozoa</taxon>
        <taxon>Mollusca</taxon>
        <taxon>Gastropoda</taxon>
        <taxon>Patellogastropoda</taxon>
        <taxon>Lottioidea</taxon>
        <taxon>Lottiidae</taxon>
        <taxon>Lottia</taxon>
    </lineage>
</organism>
<dbReference type="SUPFAM" id="SSF57667">
    <property type="entry name" value="beta-beta-alpha zinc fingers"/>
    <property type="match status" value="2"/>
</dbReference>
<evidence type="ECO:0000256" key="7">
    <source>
        <dbReference type="SAM" id="MobiDB-lite"/>
    </source>
</evidence>
<evidence type="ECO:0000256" key="1">
    <source>
        <dbReference type="ARBA" id="ARBA00022723"/>
    </source>
</evidence>
<feature type="region of interest" description="Disordered" evidence="7">
    <location>
        <begin position="235"/>
        <end position="257"/>
    </location>
</feature>
<evidence type="ECO:0000256" key="4">
    <source>
        <dbReference type="ARBA" id="ARBA00023015"/>
    </source>
</evidence>
<evidence type="ECO:0000313" key="11">
    <source>
        <dbReference type="Proteomes" id="UP000030746"/>
    </source>
</evidence>
<name>V4BAG6_LOTGI</name>
<dbReference type="InterPro" id="IPR046341">
    <property type="entry name" value="SET_dom_sf"/>
</dbReference>
<dbReference type="Proteomes" id="UP000030746">
    <property type="component" value="Unassembled WGS sequence"/>
</dbReference>
<evidence type="ECO:0000256" key="3">
    <source>
        <dbReference type="ARBA" id="ARBA00022833"/>
    </source>
</evidence>
<protein>
    <recommendedName>
        <fullName evidence="12">PR domain zinc finger protein 12</fullName>
    </recommendedName>
</protein>
<feature type="domain" description="C2H2-type" evidence="8">
    <location>
        <begin position="219"/>
        <end position="248"/>
    </location>
</feature>
<dbReference type="PROSITE" id="PS50280">
    <property type="entry name" value="SET"/>
    <property type="match status" value="1"/>
</dbReference>
<evidence type="ECO:0000259" key="9">
    <source>
        <dbReference type="PROSITE" id="PS50280"/>
    </source>
</evidence>
<reference evidence="10 11" key="1">
    <citation type="journal article" date="2013" name="Nature">
        <title>Insights into bilaterian evolution from three spiralian genomes.</title>
        <authorList>
            <person name="Simakov O."/>
            <person name="Marletaz F."/>
            <person name="Cho S.J."/>
            <person name="Edsinger-Gonzales E."/>
            <person name="Havlak P."/>
            <person name="Hellsten U."/>
            <person name="Kuo D.H."/>
            <person name="Larsson T."/>
            <person name="Lv J."/>
            <person name="Arendt D."/>
            <person name="Savage R."/>
            <person name="Osoegawa K."/>
            <person name="de Jong P."/>
            <person name="Grimwood J."/>
            <person name="Chapman J.A."/>
            <person name="Shapiro H."/>
            <person name="Aerts A."/>
            <person name="Otillar R.P."/>
            <person name="Terry A.Y."/>
            <person name="Boore J.L."/>
            <person name="Grigoriev I.V."/>
            <person name="Lindberg D.R."/>
            <person name="Seaver E.C."/>
            <person name="Weisblat D.A."/>
            <person name="Putnam N.H."/>
            <person name="Rokhsar D.S."/>
        </authorList>
    </citation>
    <scope>NUCLEOTIDE SEQUENCE [LARGE SCALE GENOMIC DNA]</scope>
</reference>
<dbReference type="GO" id="GO:0008270">
    <property type="term" value="F:zinc ion binding"/>
    <property type="evidence" value="ECO:0007669"/>
    <property type="project" value="UniProtKB-KW"/>
</dbReference>
<accession>V4BAG6</accession>
<dbReference type="FunFam" id="3.30.160.60:FF:000526">
    <property type="entry name" value="PR domain zinc finger protein 12"/>
    <property type="match status" value="1"/>
</dbReference>
<feature type="non-terminal residue" evidence="10">
    <location>
        <position position="1"/>
    </location>
</feature>
<dbReference type="KEGG" id="lgi:LOTGIDRAFT_130157"/>
<dbReference type="SMART" id="SM00355">
    <property type="entry name" value="ZnF_C2H2"/>
    <property type="match status" value="3"/>
</dbReference>
<feature type="compositionally biased region" description="Basic residues" evidence="7">
    <location>
        <begin position="236"/>
        <end position="246"/>
    </location>
</feature>
<evidence type="ECO:0000259" key="8">
    <source>
        <dbReference type="PROSITE" id="PS50157"/>
    </source>
</evidence>
<evidence type="ECO:0008006" key="12">
    <source>
        <dbReference type="Google" id="ProtNLM"/>
    </source>
</evidence>
<feature type="domain" description="C2H2-type" evidence="8">
    <location>
        <begin position="191"/>
        <end position="218"/>
    </location>
</feature>
<dbReference type="Pfam" id="PF21549">
    <property type="entry name" value="PRDM2_PR"/>
    <property type="match status" value="1"/>
</dbReference>
<dbReference type="Gene3D" id="2.170.270.10">
    <property type="entry name" value="SET domain"/>
    <property type="match status" value="1"/>
</dbReference>
<dbReference type="InterPro" id="IPR001214">
    <property type="entry name" value="SET_dom"/>
</dbReference>
<keyword evidence="1" id="KW-0479">Metal-binding</keyword>
<dbReference type="OMA" id="EHQKKND"/>
<feature type="domain" description="SET" evidence="9">
    <location>
        <begin position="8"/>
        <end position="127"/>
    </location>
</feature>
<keyword evidence="2 6" id="KW-0863">Zinc-finger</keyword>
<dbReference type="PROSITE" id="PS50157">
    <property type="entry name" value="ZINC_FINGER_C2H2_2"/>
    <property type="match status" value="3"/>
</dbReference>
<keyword evidence="11" id="KW-1185">Reference proteome</keyword>
<dbReference type="GO" id="GO:0005634">
    <property type="term" value="C:nucleus"/>
    <property type="evidence" value="ECO:0007669"/>
    <property type="project" value="TreeGrafter"/>
</dbReference>
<feature type="domain" description="C2H2-type" evidence="8">
    <location>
        <begin position="163"/>
        <end position="190"/>
    </location>
</feature>
<dbReference type="PANTHER" id="PTHR16515">
    <property type="entry name" value="PR DOMAIN ZINC FINGER PROTEIN"/>
    <property type="match status" value="1"/>
</dbReference>
<gene>
    <name evidence="10" type="ORF">LOTGIDRAFT_130157</name>
</gene>
<dbReference type="AlphaFoldDB" id="V4BAG6"/>
<dbReference type="FunFam" id="3.30.160.60:FF:000501">
    <property type="entry name" value="PR domain zinc finger protein 12"/>
    <property type="match status" value="1"/>
</dbReference>
<evidence type="ECO:0000313" key="10">
    <source>
        <dbReference type="EMBL" id="ESO85944.1"/>
    </source>
</evidence>
<keyword evidence="5" id="KW-0804">Transcription</keyword>
<dbReference type="STRING" id="225164.V4BAG6"/>
<dbReference type="InterPro" id="IPR036236">
    <property type="entry name" value="Znf_C2H2_sf"/>
</dbReference>
<evidence type="ECO:0000256" key="5">
    <source>
        <dbReference type="ARBA" id="ARBA00023163"/>
    </source>
</evidence>
<dbReference type="RefSeq" id="XP_009063444.1">
    <property type="nucleotide sequence ID" value="XM_009065196.1"/>
</dbReference>
<evidence type="ECO:0000256" key="6">
    <source>
        <dbReference type="PROSITE-ProRule" id="PRU00042"/>
    </source>
</evidence>
<dbReference type="InterPro" id="IPR013087">
    <property type="entry name" value="Znf_C2H2_type"/>
</dbReference>
<dbReference type="OrthoDB" id="8117402at2759"/>
<dbReference type="EMBL" id="KB203219">
    <property type="protein sequence ID" value="ESO85944.1"/>
    <property type="molecule type" value="Genomic_DNA"/>
</dbReference>
<dbReference type="GO" id="GO:0010468">
    <property type="term" value="P:regulation of gene expression"/>
    <property type="evidence" value="ECO:0007669"/>
    <property type="project" value="TreeGrafter"/>
</dbReference>
<evidence type="ECO:0000256" key="2">
    <source>
        <dbReference type="ARBA" id="ARBA00022771"/>
    </source>
</evidence>
<dbReference type="GeneID" id="20233039"/>
<dbReference type="PROSITE" id="PS00028">
    <property type="entry name" value="ZINC_FINGER_C2H2_1"/>
    <property type="match status" value="3"/>
</dbReference>
<keyword evidence="3" id="KW-0862">Zinc</keyword>
<keyword evidence="4" id="KW-0805">Transcription regulation</keyword>
<proteinExistence type="predicted"/>
<dbReference type="PANTHER" id="PTHR16515:SF20">
    <property type="entry name" value="PR DOMAIN ZINC FINGER PROTEIN 12"/>
    <property type="match status" value="1"/>
</dbReference>
<dbReference type="SUPFAM" id="SSF82199">
    <property type="entry name" value="SET domain"/>
    <property type="match status" value="1"/>
</dbReference>
<dbReference type="Pfam" id="PF00096">
    <property type="entry name" value="zf-C2H2"/>
    <property type="match status" value="3"/>
</dbReference>
<dbReference type="CTD" id="20233039"/>